<comment type="caution">
    <text evidence="3">The sequence shown here is derived from an EMBL/GenBank/DDBJ whole genome shotgun (WGS) entry which is preliminary data.</text>
</comment>
<keyword evidence="1" id="KW-1133">Transmembrane helix</keyword>
<dbReference type="InterPro" id="IPR003675">
    <property type="entry name" value="Rce1/LyrA-like_dom"/>
</dbReference>
<feature type="transmembrane region" description="Helical" evidence="1">
    <location>
        <begin position="99"/>
        <end position="118"/>
    </location>
</feature>
<name>A0ABT7TJJ0_9MICO</name>
<dbReference type="PANTHER" id="PTHR36435:SF1">
    <property type="entry name" value="CAAX AMINO TERMINAL PROTEASE FAMILY PROTEIN"/>
    <property type="match status" value="1"/>
</dbReference>
<feature type="transmembrane region" description="Helical" evidence="1">
    <location>
        <begin position="187"/>
        <end position="205"/>
    </location>
</feature>
<dbReference type="Pfam" id="PF02517">
    <property type="entry name" value="Rce1-like"/>
    <property type="match status" value="1"/>
</dbReference>
<dbReference type="EC" id="3.4.-.-" evidence="3"/>
<feature type="transmembrane region" description="Helical" evidence="1">
    <location>
        <begin position="245"/>
        <end position="267"/>
    </location>
</feature>
<evidence type="ECO:0000313" key="4">
    <source>
        <dbReference type="Proteomes" id="UP001235720"/>
    </source>
</evidence>
<gene>
    <name evidence="3" type="ORF">QUG98_14745</name>
</gene>
<evidence type="ECO:0000259" key="2">
    <source>
        <dbReference type="Pfam" id="PF02517"/>
    </source>
</evidence>
<keyword evidence="3" id="KW-0482">Metalloprotease</keyword>
<evidence type="ECO:0000256" key="1">
    <source>
        <dbReference type="SAM" id="Phobius"/>
    </source>
</evidence>
<dbReference type="Proteomes" id="UP001235720">
    <property type="component" value="Unassembled WGS sequence"/>
</dbReference>
<accession>A0ABT7TJJ0</accession>
<keyword evidence="1" id="KW-0812">Transmembrane</keyword>
<evidence type="ECO:0000313" key="3">
    <source>
        <dbReference type="EMBL" id="MDM7889710.1"/>
    </source>
</evidence>
<feature type="transmembrane region" description="Helical" evidence="1">
    <location>
        <begin position="124"/>
        <end position="141"/>
    </location>
</feature>
<keyword evidence="3" id="KW-0645">Protease</keyword>
<feature type="transmembrane region" description="Helical" evidence="1">
    <location>
        <begin position="161"/>
        <end position="181"/>
    </location>
</feature>
<keyword evidence="1" id="KW-0472">Membrane</keyword>
<reference evidence="3 4" key="1">
    <citation type="submission" date="2023-06" db="EMBL/GenBank/DDBJ databases">
        <authorList>
            <person name="Feng G."/>
            <person name="Li J."/>
            <person name="Zhu H."/>
        </authorList>
    </citation>
    <scope>NUCLEOTIDE SEQUENCE [LARGE SCALE GENOMIC DNA]</scope>
    <source>
        <strain evidence="3 4">RHCJP20</strain>
    </source>
</reference>
<dbReference type="EMBL" id="JAUCMM010000013">
    <property type="protein sequence ID" value="MDM7889710.1"/>
    <property type="molecule type" value="Genomic_DNA"/>
</dbReference>
<feature type="domain" description="CAAX prenyl protease 2/Lysostaphin resistance protein A-like" evidence="2">
    <location>
        <begin position="126"/>
        <end position="224"/>
    </location>
</feature>
<dbReference type="PANTHER" id="PTHR36435">
    <property type="entry name" value="SLR1288 PROTEIN"/>
    <property type="match status" value="1"/>
</dbReference>
<proteinExistence type="predicted"/>
<keyword evidence="4" id="KW-1185">Reference proteome</keyword>
<keyword evidence="3" id="KW-0378">Hydrolase</keyword>
<feature type="transmembrane region" description="Helical" evidence="1">
    <location>
        <begin position="212"/>
        <end position="233"/>
    </location>
</feature>
<feature type="transmembrane region" description="Helical" evidence="1">
    <location>
        <begin position="65"/>
        <end position="87"/>
    </location>
</feature>
<organism evidence="3 4">
    <name type="scientific">Curtobacterium subtropicum</name>
    <dbReference type="NCBI Taxonomy" id="3055138"/>
    <lineage>
        <taxon>Bacteria</taxon>
        <taxon>Bacillati</taxon>
        <taxon>Actinomycetota</taxon>
        <taxon>Actinomycetes</taxon>
        <taxon>Micrococcales</taxon>
        <taxon>Microbacteriaceae</taxon>
        <taxon>Curtobacterium</taxon>
    </lineage>
</organism>
<sequence>MRQWYGRRATAVAPVRRRRWPVPPSLLLGLAPLVAFAAVSAWRSRPSDDYGTLGQTVESVVGALVLPEGIAVLVLCAYVTALGWWPIATVDRRRTTLRWTLTAPALIAVVCLARLPLVEWDAQPVGYFVLLAVGVLFVGVFEELLTRGVLLVGLRRRLPEFGVWIGSCVLFGLLHFLNVLAGAEVGVTVVQVVFAASFGSTLYLARRLTGNLLAPVLLHAFWDFGSIAVSATVPTGDLARMEPAGVIGLFAFAVLALGVAAGGVVAWRDDRGRRLGRRWRTVPPMGALAVQVDEPRLPSAV</sequence>
<protein>
    <submittedName>
        <fullName evidence="3">CPBP family intramembrane metalloprotease</fullName>
        <ecNumber evidence="3">3.4.-.-</ecNumber>
    </submittedName>
</protein>
<dbReference type="GO" id="GO:0008237">
    <property type="term" value="F:metallopeptidase activity"/>
    <property type="evidence" value="ECO:0007669"/>
    <property type="project" value="UniProtKB-KW"/>
</dbReference>
<dbReference type="InterPro" id="IPR052710">
    <property type="entry name" value="CAAX_protease"/>
</dbReference>
<dbReference type="RefSeq" id="WP_289471277.1">
    <property type="nucleotide sequence ID" value="NZ_JAUCMM010000013.1"/>
</dbReference>